<comment type="caution">
    <text evidence="2">The sequence shown here is derived from an EMBL/GenBank/DDBJ whole genome shotgun (WGS) entry which is preliminary data.</text>
</comment>
<feature type="compositionally biased region" description="Polar residues" evidence="1">
    <location>
        <begin position="265"/>
        <end position="276"/>
    </location>
</feature>
<evidence type="ECO:0000256" key="1">
    <source>
        <dbReference type="SAM" id="MobiDB-lite"/>
    </source>
</evidence>
<accession>A0A9N9DU79</accession>
<protein>
    <submittedName>
        <fullName evidence="2">5016_t:CDS:1</fullName>
    </submittedName>
</protein>
<proteinExistence type="predicted"/>
<dbReference type="AlphaFoldDB" id="A0A9N9DU79"/>
<keyword evidence="3" id="KW-1185">Reference proteome</keyword>
<organism evidence="2 3">
    <name type="scientific">Funneliformis mosseae</name>
    <name type="common">Endomycorrhizal fungus</name>
    <name type="synonym">Glomus mosseae</name>
    <dbReference type="NCBI Taxonomy" id="27381"/>
    <lineage>
        <taxon>Eukaryota</taxon>
        <taxon>Fungi</taxon>
        <taxon>Fungi incertae sedis</taxon>
        <taxon>Mucoromycota</taxon>
        <taxon>Glomeromycotina</taxon>
        <taxon>Glomeromycetes</taxon>
        <taxon>Glomerales</taxon>
        <taxon>Glomeraceae</taxon>
        <taxon>Funneliformis</taxon>
    </lineage>
</organism>
<sequence>MGELDLTVQSGENIFGLLIASDEFLLEELFEHVQDFLLEKHTSWIQQNLVLVVHTTPGLGSKNCDRSKWSKENFKTLKETLSPFIPLIRFVNISRVDFFDRVRPYKSIISKYIYDEVEEFYYKDTLPRTTALTPRVGKLASNIIKPILATIISNWIDRNDSIFPLFNNRYKFNLIYLKSRDGLDRTNYTSWNFFNFGNQLYNVGPDLFLYDFDTYENYYDIDTKVDVGLPIEDIEVFSFEGLFPGLTLTTSFILYTLTDVSINNKETSSSRSPTTKTLKRTTSQSSLDGTSSSSAVAHTVSPTPSVLSNISQIQLPTSVLNFVKKKPTGLLLLVPVLNVSACISHDAKDC</sequence>
<dbReference type="Proteomes" id="UP000789375">
    <property type="component" value="Unassembled WGS sequence"/>
</dbReference>
<feature type="compositionally biased region" description="Low complexity" evidence="1">
    <location>
        <begin position="281"/>
        <end position="297"/>
    </location>
</feature>
<dbReference type="EMBL" id="CAJVPP010004630">
    <property type="protein sequence ID" value="CAG8653053.1"/>
    <property type="molecule type" value="Genomic_DNA"/>
</dbReference>
<feature type="region of interest" description="Disordered" evidence="1">
    <location>
        <begin position="265"/>
        <end position="297"/>
    </location>
</feature>
<reference evidence="2" key="1">
    <citation type="submission" date="2021-06" db="EMBL/GenBank/DDBJ databases">
        <authorList>
            <person name="Kallberg Y."/>
            <person name="Tangrot J."/>
            <person name="Rosling A."/>
        </authorList>
    </citation>
    <scope>NUCLEOTIDE SEQUENCE</scope>
    <source>
        <strain evidence="2">87-6 pot B 2015</strain>
    </source>
</reference>
<name>A0A9N9DU79_FUNMO</name>
<gene>
    <name evidence="2" type="ORF">FMOSSE_LOCUS11568</name>
</gene>
<evidence type="ECO:0000313" key="2">
    <source>
        <dbReference type="EMBL" id="CAG8653053.1"/>
    </source>
</evidence>
<evidence type="ECO:0000313" key="3">
    <source>
        <dbReference type="Proteomes" id="UP000789375"/>
    </source>
</evidence>